<accession>A0ABU2RTG9</accession>
<keyword evidence="1" id="KW-0732">Signal</keyword>
<keyword evidence="3" id="KW-1185">Reference proteome</keyword>
<evidence type="ECO:0000256" key="1">
    <source>
        <dbReference type="SAM" id="SignalP"/>
    </source>
</evidence>
<dbReference type="Proteomes" id="UP001183777">
    <property type="component" value="Unassembled WGS sequence"/>
</dbReference>
<dbReference type="RefSeq" id="WP_200695253.1">
    <property type="nucleotide sequence ID" value="NZ_JAVREX010000017.1"/>
</dbReference>
<protein>
    <recommendedName>
        <fullName evidence="4">Lipoprotein</fullName>
    </recommendedName>
</protein>
<reference evidence="3" key="1">
    <citation type="submission" date="2023-07" db="EMBL/GenBank/DDBJ databases">
        <title>30 novel species of actinomycetes from the DSMZ collection.</title>
        <authorList>
            <person name="Nouioui I."/>
        </authorList>
    </citation>
    <scope>NUCLEOTIDE SEQUENCE [LARGE SCALE GENOMIC DNA]</scope>
    <source>
        <strain evidence="3">DSM 41770</strain>
    </source>
</reference>
<proteinExistence type="predicted"/>
<feature type="signal peptide" evidence="1">
    <location>
        <begin position="1"/>
        <end position="21"/>
    </location>
</feature>
<dbReference type="EMBL" id="JAVREX010000017">
    <property type="protein sequence ID" value="MDT0431805.1"/>
    <property type="molecule type" value="Genomic_DNA"/>
</dbReference>
<gene>
    <name evidence="2" type="ORF">RM649_29740</name>
</gene>
<comment type="caution">
    <text evidence="2">The sequence shown here is derived from an EMBL/GenBank/DDBJ whole genome shotgun (WGS) entry which is preliminary data.</text>
</comment>
<sequence length="305" mass="32877">MKITRAVSVLLTGLVVAGCSAGEPDGQGAGQEPPTVENLTVRTGADIRLPLDSYRLTAEQINQFAKASELLAADCMKRYGFTWEVYGGDVAAVKDAPQAERYGLISADSAARYGYHPTPDTAAEDTGRSFKRKVEPTPEMLMVYGAKGAKTDADWKGAAIPEGGCLGEAERKLEDGAPDSYVGGEVQNIKNEVFAQVESDPRLKKAMDAWSSCMKSSGYDYKNIWDANNDTRWQQGSAASPTEIATATADVECKFKSKLPSVYLSLETAYENQRIDSNAEEMSAFKAGVETRMKNAADILAKNPA</sequence>
<dbReference type="PROSITE" id="PS51257">
    <property type="entry name" value="PROKAR_LIPOPROTEIN"/>
    <property type="match status" value="1"/>
</dbReference>
<name>A0ABU2RTG9_9ACTN</name>
<feature type="chain" id="PRO_5045724959" description="Lipoprotein" evidence="1">
    <location>
        <begin position="22"/>
        <end position="305"/>
    </location>
</feature>
<organism evidence="2 3">
    <name type="scientific">Streptomyces salyersiae</name>
    <dbReference type="NCBI Taxonomy" id="3075530"/>
    <lineage>
        <taxon>Bacteria</taxon>
        <taxon>Bacillati</taxon>
        <taxon>Actinomycetota</taxon>
        <taxon>Actinomycetes</taxon>
        <taxon>Kitasatosporales</taxon>
        <taxon>Streptomycetaceae</taxon>
        <taxon>Streptomyces</taxon>
    </lineage>
</organism>
<evidence type="ECO:0000313" key="2">
    <source>
        <dbReference type="EMBL" id="MDT0431805.1"/>
    </source>
</evidence>
<evidence type="ECO:0008006" key="4">
    <source>
        <dbReference type="Google" id="ProtNLM"/>
    </source>
</evidence>
<evidence type="ECO:0000313" key="3">
    <source>
        <dbReference type="Proteomes" id="UP001183777"/>
    </source>
</evidence>